<feature type="compositionally biased region" description="Low complexity" evidence="1">
    <location>
        <begin position="268"/>
        <end position="279"/>
    </location>
</feature>
<dbReference type="InterPro" id="IPR017956">
    <property type="entry name" value="AT_hook_DNA-bd_motif"/>
</dbReference>
<dbReference type="EMBL" id="KB933162">
    <property type="protein sequence ID" value="EON99323.1"/>
    <property type="molecule type" value="Genomic_DNA"/>
</dbReference>
<gene>
    <name evidence="2" type="ORF">UCRPA7_5150</name>
</gene>
<dbReference type="RefSeq" id="XP_007915888.1">
    <property type="nucleotide sequence ID" value="XM_007917697.1"/>
</dbReference>
<evidence type="ECO:0008006" key="4">
    <source>
        <dbReference type="Google" id="ProtNLM"/>
    </source>
</evidence>
<protein>
    <recommendedName>
        <fullName evidence="4">Kinetochore protein fta7</fullName>
    </recommendedName>
</protein>
<dbReference type="GO" id="GO:0003677">
    <property type="term" value="F:DNA binding"/>
    <property type="evidence" value="ECO:0007669"/>
    <property type="project" value="InterPro"/>
</dbReference>
<feature type="region of interest" description="Disordered" evidence="1">
    <location>
        <begin position="474"/>
        <end position="498"/>
    </location>
</feature>
<name>R8BJ19_PHAM7</name>
<keyword evidence="3" id="KW-1185">Reference proteome</keyword>
<dbReference type="OrthoDB" id="2420947at2759"/>
<dbReference type="InterPro" id="IPR025212">
    <property type="entry name" value="CAD_CENP-Q"/>
</dbReference>
<feature type="compositionally biased region" description="Basic and acidic residues" evidence="1">
    <location>
        <begin position="194"/>
        <end position="213"/>
    </location>
</feature>
<evidence type="ECO:0000313" key="3">
    <source>
        <dbReference type="Proteomes" id="UP000014074"/>
    </source>
</evidence>
<dbReference type="SMART" id="SM00384">
    <property type="entry name" value="AT_hook"/>
    <property type="match status" value="5"/>
</dbReference>
<dbReference type="eggNOG" id="ENOG502SASA">
    <property type="taxonomic scope" value="Eukaryota"/>
</dbReference>
<evidence type="ECO:0000313" key="2">
    <source>
        <dbReference type="EMBL" id="EON99323.1"/>
    </source>
</evidence>
<proteinExistence type="predicted"/>
<feature type="compositionally biased region" description="Acidic residues" evidence="1">
    <location>
        <begin position="92"/>
        <end position="102"/>
    </location>
</feature>
<sequence>MAPEAPKQKRKRGRPAGASTADEDASGRETQKTYGVATETHRADHEEQDDEEAPRPRKRGRPSKGPDTTETTAAPSEKAPRRRKGRASNASQEEEVDHENEEAQQQPAKHTRKRGRPLKESVGTGNKMRKRVVRPGEDEEAEVEDETPSSGLRRSNRERRSWNAEEIFSAKIPSKDLAIDSAPEPSKPRRRVRVSKEGLDEENRPEPTETRAEKPKRKRGRPSLGEENANVKKGAKRRGRLSVAESQEVAQEEPSQPRRRGRTRTSDASQQEAEPSESQEPARRKPRRSSGGEAPSSKPRARKSRPSEPEPAVEEEEEPPYRHLKSQTRQVSRKTIEAKWAPLNPPAIAAITSLLSDAQRPVLLRLQDTRNRREHASAALSVITRRLRSKLVKGMPFPPPTATTTSANRTAVEDDFDFERTVDGIQALENALNPLLHSVALLESEKAKEQAALEKDYAALNTLVANARAEARGWRERRKREHPLAPAAKKVGEADAADEQPLELVKSQGAGSGSVFQDLQNEELISISKQIGSHMDSMKGNLQQIDGVIPAITKSKAALQRILHQNLDAQQYEQVLLG</sequence>
<reference evidence="3" key="1">
    <citation type="journal article" date="2013" name="Genome Announc.">
        <title>Draft genome sequence of the ascomycete Phaeoacremonium aleophilum strain UCR-PA7, a causal agent of the esca disease complex in grapevines.</title>
        <authorList>
            <person name="Blanco-Ulate B."/>
            <person name="Rolshausen P."/>
            <person name="Cantu D."/>
        </authorList>
    </citation>
    <scope>NUCLEOTIDE SEQUENCE [LARGE SCALE GENOMIC DNA]</scope>
    <source>
        <strain evidence="3">UCR-PA7</strain>
    </source>
</reference>
<dbReference type="KEGG" id="tmn:UCRPA7_5150"/>
<accession>R8BJ19</accession>
<dbReference type="GeneID" id="19325674"/>
<dbReference type="HOGENOM" id="CLU_023691_0_0_1"/>
<dbReference type="Proteomes" id="UP000014074">
    <property type="component" value="Unassembled WGS sequence"/>
</dbReference>
<feature type="region of interest" description="Disordered" evidence="1">
    <location>
        <begin position="1"/>
        <end position="330"/>
    </location>
</feature>
<organism evidence="2 3">
    <name type="scientific">Phaeoacremonium minimum (strain UCR-PA7)</name>
    <name type="common">Esca disease fungus</name>
    <name type="synonym">Togninia minima</name>
    <dbReference type="NCBI Taxonomy" id="1286976"/>
    <lineage>
        <taxon>Eukaryota</taxon>
        <taxon>Fungi</taxon>
        <taxon>Dikarya</taxon>
        <taxon>Ascomycota</taxon>
        <taxon>Pezizomycotina</taxon>
        <taxon>Sordariomycetes</taxon>
        <taxon>Sordariomycetidae</taxon>
        <taxon>Togniniales</taxon>
        <taxon>Togniniaceae</taxon>
        <taxon>Phaeoacremonium</taxon>
    </lineage>
</organism>
<dbReference type="Pfam" id="PF13094">
    <property type="entry name" value="CENP-Q"/>
    <property type="match status" value="1"/>
</dbReference>
<dbReference type="AlphaFoldDB" id="R8BJ19"/>
<dbReference type="PRINTS" id="PR00929">
    <property type="entry name" value="ATHOOK"/>
</dbReference>
<feature type="compositionally biased region" description="Acidic residues" evidence="1">
    <location>
        <begin position="137"/>
        <end position="147"/>
    </location>
</feature>
<evidence type="ECO:0000256" key="1">
    <source>
        <dbReference type="SAM" id="MobiDB-lite"/>
    </source>
</evidence>